<keyword evidence="5" id="KW-1185">Reference proteome</keyword>
<keyword evidence="2" id="KW-1133">Transmembrane helix</keyword>
<evidence type="ECO:0000256" key="1">
    <source>
        <dbReference type="ARBA" id="ARBA00022679"/>
    </source>
</evidence>
<evidence type="ECO:0000313" key="4">
    <source>
        <dbReference type="EMBL" id="CAK8695964.1"/>
    </source>
</evidence>
<evidence type="ECO:0000256" key="2">
    <source>
        <dbReference type="SAM" id="Phobius"/>
    </source>
</evidence>
<dbReference type="Pfam" id="PF13508">
    <property type="entry name" value="Acetyltransf_7"/>
    <property type="match status" value="1"/>
</dbReference>
<evidence type="ECO:0000313" key="5">
    <source>
        <dbReference type="Proteomes" id="UP001642483"/>
    </source>
</evidence>
<dbReference type="PROSITE" id="PS51186">
    <property type="entry name" value="GNAT"/>
    <property type="match status" value="1"/>
</dbReference>
<keyword evidence="2" id="KW-0812">Transmembrane</keyword>
<reference evidence="4 5" key="1">
    <citation type="submission" date="2024-02" db="EMBL/GenBank/DDBJ databases">
        <authorList>
            <person name="Daric V."/>
            <person name="Darras S."/>
        </authorList>
    </citation>
    <scope>NUCLEOTIDE SEQUENCE [LARGE SCALE GENOMIC DNA]</scope>
</reference>
<feature type="transmembrane region" description="Helical" evidence="2">
    <location>
        <begin position="55"/>
        <end position="74"/>
    </location>
</feature>
<dbReference type="PANTHER" id="PTHR13947:SF37">
    <property type="entry name" value="LD18367P"/>
    <property type="match status" value="1"/>
</dbReference>
<dbReference type="InterPro" id="IPR050769">
    <property type="entry name" value="NAT_camello-type"/>
</dbReference>
<organism evidence="4 5">
    <name type="scientific">Clavelina lepadiformis</name>
    <name type="common">Light-bulb sea squirt</name>
    <name type="synonym">Ascidia lepadiformis</name>
    <dbReference type="NCBI Taxonomy" id="159417"/>
    <lineage>
        <taxon>Eukaryota</taxon>
        <taxon>Metazoa</taxon>
        <taxon>Chordata</taxon>
        <taxon>Tunicata</taxon>
        <taxon>Ascidiacea</taxon>
        <taxon>Aplousobranchia</taxon>
        <taxon>Clavelinidae</taxon>
        <taxon>Clavelina</taxon>
    </lineage>
</organism>
<comment type="caution">
    <text evidence="4">The sequence shown here is derived from an EMBL/GenBank/DDBJ whole genome shotgun (WGS) entry which is preliminary data.</text>
</comment>
<keyword evidence="1" id="KW-0808">Transferase</keyword>
<dbReference type="Proteomes" id="UP001642483">
    <property type="component" value="Unassembled WGS sequence"/>
</dbReference>
<gene>
    <name evidence="4" type="ORF">CVLEPA_LOCUS29163</name>
</gene>
<dbReference type="SUPFAM" id="SSF55729">
    <property type="entry name" value="Acyl-CoA N-acyltransferases (Nat)"/>
    <property type="match status" value="1"/>
</dbReference>
<dbReference type="CDD" id="cd04301">
    <property type="entry name" value="NAT_SF"/>
    <property type="match status" value="1"/>
</dbReference>
<name>A0ABP0GW59_CLALP</name>
<sequence>MIRHRTVTKDTSDVKDVTTTPAEKQHLSEIQSLIQDSMRETFAFNVKYSVKTAHFQILAAILSYILVTLVFNLLKISLRWHIVVPLTIGFFFVFSSLWCFIGDLFPVSSSAKYMENLNSWENFSKEYNNNPAHFWVAVTSENEVVGTIAVTIPVDDRFDSPDVMKMCSNPLQLHHMTVKRNFRGQEIGYTLLQHVMKFAKEQSFKENSVDGLVLATGYPVAVKFYEKNGFKHAEKCSCYYIGGLLKVTVFTMAYTF</sequence>
<feature type="domain" description="N-acetyltransferase" evidence="3">
    <location>
        <begin position="92"/>
        <end position="256"/>
    </location>
</feature>
<accession>A0ABP0GW59</accession>
<feature type="transmembrane region" description="Helical" evidence="2">
    <location>
        <begin position="80"/>
        <end position="105"/>
    </location>
</feature>
<dbReference type="Gene3D" id="3.40.630.30">
    <property type="match status" value="1"/>
</dbReference>
<protein>
    <recommendedName>
        <fullName evidence="3">N-acetyltransferase domain-containing protein</fullName>
    </recommendedName>
</protein>
<evidence type="ECO:0000259" key="3">
    <source>
        <dbReference type="PROSITE" id="PS51186"/>
    </source>
</evidence>
<dbReference type="InterPro" id="IPR016181">
    <property type="entry name" value="Acyl_CoA_acyltransferase"/>
</dbReference>
<dbReference type="PANTHER" id="PTHR13947">
    <property type="entry name" value="GNAT FAMILY N-ACETYLTRANSFERASE"/>
    <property type="match status" value="1"/>
</dbReference>
<keyword evidence="2" id="KW-0472">Membrane</keyword>
<dbReference type="InterPro" id="IPR000182">
    <property type="entry name" value="GNAT_dom"/>
</dbReference>
<dbReference type="EMBL" id="CAWYQH010000152">
    <property type="protein sequence ID" value="CAK8695964.1"/>
    <property type="molecule type" value="Genomic_DNA"/>
</dbReference>
<proteinExistence type="predicted"/>